<protein>
    <submittedName>
        <fullName evidence="1">Uncharacterized protein</fullName>
    </submittedName>
</protein>
<evidence type="ECO:0000313" key="1">
    <source>
        <dbReference type="EnsemblPlants" id="QL11p028948:mrna:CDS:2"/>
    </source>
</evidence>
<proteinExistence type="predicted"/>
<dbReference type="Proteomes" id="UP000594261">
    <property type="component" value="Chromosome 11"/>
</dbReference>
<dbReference type="PANTHER" id="PTHR33318:SF4">
    <property type="entry name" value="OS04G0511700 PROTEIN"/>
    <property type="match status" value="1"/>
</dbReference>
<keyword evidence="2" id="KW-1185">Reference proteome</keyword>
<dbReference type="EMBL" id="LRBV02000011">
    <property type="status" value="NOT_ANNOTATED_CDS"/>
    <property type="molecule type" value="Genomic_DNA"/>
</dbReference>
<reference evidence="1" key="2">
    <citation type="submission" date="2021-01" db="UniProtKB">
        <authorList>
            <consortium name="EnsemblPlants"/>
        </authorList>
    </citation>
    <scope>IDENTIFICATION</scope>
</reference>
<dbReference type="PANTHER" id="PTHR33318">
    <property type="entry name" value="ASPARTYL/GLUTAMYL-TRNA(ASN/GLN) AMIDOTRANSFERASE SUBUNIT"/>
    <property type="match status" value="1"/>
</dbReference>
<reference evidence="1 2" key="1">
    <citation type="journal article" date="2016" name="G3 (Bethesda)">
        <title>First Draft Assembly and Annotation of the Genome of a California Endemic Oak Quercus lobata Nee (Fagaceae).</title>
        <authorList>
            <person name="Sork V.L."/>
            <person name="Fitz-Gibbon S.T."/>
            <person name="Puiu D."/>
            <person name="Crepeau M."/>
            <person name="Gugger P.F."/>
            <person name="Sherman R."/>
            <person name="Stevens K."/>
            <person name="Langley C.H."/>
            <person name="Pellegrini M."/>
            <person name="Salzberg S.L."/>
        </authorList>
    </citation>
    <scope>NUCLEOTIDE SEQUENCE [LARGE SCALE GENOMIC DNA]</scope>
    <source>
        <strain evidence="1 2">cv. SW786</strain>
    </source>
</reference>
<dbReference type="Gramene" id="QL11p028948:mrna">
    <property type="protein sequence ID" value="QL11p028948:mrna:CDS:2"/>
    <property type="gene ID" value="QL11p028948"/>
</dbReference>
<sequence length="263" mass="29850">MGFQCFGGKKKVTFNPIVETFEYVSRDDEDDDDENIAKSILKMSSSFEDQSDFDDDHEVLVVNDVYEDDGIFEKSRKRNISGSAFVNPLLNPVTNISQWKAVKAKTTTPLRPTSPGRSPKYFGRRISVAQEMNSVRNRNTNVNPLLKPIENLAQWKALKLDNGHEGLVVNDVYEDDGIFEKSRKRMISGSAFVNPLLNPVTNISQWKAVRPTSPRRSPKYFGRRISVAQEMNSVRNRNTNVNPLLKPIENLAQWKALKLGECV</sequence>
<organism evidence="1 2">
    <name type="scientific">Quercus lobata</name>
    <name type="common">Valley oak</name>
    <dbReference type="NCBI Taxonomy" id="97700"/>
    <lineage>
        <taxon>Eukaryota</taxon>
        <taxon>Viridiplantae</taxon>
        <taxon>Streptophyta</taxon>
        <taxon>Embryophyta</taxon>
        <taxon>Tracheophyta</taxon>
        <taxon>Spermatophyta</taxon>
        <taxon>Magnoliopsida</taxon>
        <taxon>eudicotyledons</taxon>
        <taxon>Gunneridae</taxon>
        <taxon>Pentapetalae</taxon>
        <taxon>rosids</taxon>
        <taxon>fabids</taxon>
        <taxon>Fagales</taxon>
        <taxon>Fagaceae</taxon>
        <taxon>Quercus</taxon>
    </lineage>
</organism>
<dbReference type="EnsemblPlants" id="QL11p028948:mrna">
    <property type="protein sequence ID" value="QL11p028948:mrna:CDS:2"/>
    <property type="gene ID" value="QL11p028948"/>
</dbReference>
<dbReference type="InterPro" id="IPR039300">
    <property type="entry name" value="JASON"/>
</dbReference>
<dbReference type="InParanoid" id="A0A7N2MXY4"/>
<dbReference type="GO" id="GO:0007142">
    <property type="term" value="P:male meiosis II"/>
    <property type="evidence" value="ECO:0007669"/>
    <property type="project" value="InterPro"/>
</dbReference>
<accession>A0A7N2MXY4</accession>
<name>A0A7N2MXY4_QUELO</name>
<evidence type="ECO:0000313" key="2">
    <source>
        <dbReference type="Proteomes" id="UP000594261"/>
    </source>
</evidence>
<dbReference type="AlphaFoldDB" id="A0A7N2MXY4"/>